<evidence type="ECO:0000313" key="8">
    <source>
        <dbReference type="Proteomes" id="UP000191980"/>
    </source>
</evidence>
<evidence type="ECO:0000313" key="7">
    <source>
        <dbReference type="EMBL" id="OQK16143.1"/>
    </source>
</evidence>
<dbReference type="SUPFAM" id="SSF53335">
    <property type="entry name" value="S-adenosyl-L-methionine-dependent methyltransferases"/>
    <property type="match status" value="1"/>
</dbReference>
<dbReference type="HAMAP" id="MF_00735">
    <property type="entry name" value="Methyltr_PrmA"/>
    <property type="match status" value="1"/>
</dbReference>
<comment type="similarity">
    <text evidence="1 6">Belongs to the methyltransferase superfamily. PrmA family.</text>
</comment>
<dbReference type="RefSeq" id="WP_080523520.1">
    <property type="nucleotide sequence ID" value="NZ_LPUF01000002.1"/>
</dbReference>
<keyword evidence="8" id="KW-1185">Reference proteome</keyword>
<evidence type="ECO:0000256" key="4">
    <source>
        <dbReference type="ARBA" id="ARBA00022679"/>
    </source>
</evidence>
<keyword evidence="4 6" id="KW-0808">Transferase</keyword>
<dbReference type="CDD" id="cd02440">
    <property type="entry name" value="AdoMet_MTases"/>
    <property type="match status" value="1"/>
</dbReference>
<sequence length="292" mass="32165">MAWHQISVVSNDTSAADISNFLSELGAVSVTFMSAAAKPVYEPGIGETKIWEQTQTIALFELDASPEIIKTLLFQQFPENIMHDWYAEILQDQIWERAWMEHFQPIQFGERLWIYPSGQEQSKPGTVSLILDPGLAFGSGTHPTTALCLEWLANHDVTGKTVIDFGCGSGILAVAAVLLGAKEAHAIDIDPQALTATQDNAQKNQVASKIKTYLPEEFTHFEADLVLANILAKPLIELSENIGSLVQTQGQLVLSGILKEQADSVSTCYQEKFNMNTATIQDDWCRLDGLKI</sequence>
<accession>A0A1V8M417</accession>
<dbReference type="PIRSF" id="PIRSF000401">
    <property type="entry name" value="RPL11_MTase"/>
    <property type="match status" value="1"/>
</dbReference>
<feature type="binding site" evidence="6">
    <location>
        <position position="229"/>
    </location>
    <ligand>
        <name>S-adenosyl-L-methionine</name>
        <dbReference type="ChEBI" id="CHEBI:59789"/>
    </ligand>
</feature>
<dbReference type="GO" id="GO:0032259">
    <property type="term" value="P:methylation"/>
    <property type="evidence" value="ECO:0007669"/>
    <property type="project" value="UniProtKB-KW"/>
</dbReference>
<dbReference type="NCBIfam" id="TIGR00406">
    <property type="entry name" value="prmA"/>
    <property type="match status" value="1"/>
</dbReference>
<dbReference type="Gene3D" id="3.40.50.150">
    <property type="entry name" value="Vaccinia Virus protein VP39"/>
    <property type="match status" value="1"/>
</dbReference>
<dbReference type="GO" id="GO:0016279">
    <property type="term" value="F:protein-lysine N-methyltransferase activity"/>
    <property type="evidence" value="ECO:0007669"/>
    <property type="project" value="TreeGrafter"/>
</dbReference>
<feature type="binding site" evidence="6">
    <location>
        <position position="166"/>
    </location>
    <ligand>
        <name>S-adenosyl-L-methionine</name>
        <dbReference type="ChEBI" id="CHEBI:59789"/>
    </ligand>
</feature>
<comment type="catalytic activity">
    <reaction evidence="6">
        <text>L-lysyl-[protein] + 3 S-adenosyl-L-methionine = N(6),N(6),N(6)-trimethyl-L-lysyl-[protein] + 3 S-adenosyl-L-homocysteine + 3 H(+)</text>
        <dbReference type="Rhea" id="RHEA:54192"/>
        <dbReference type="Rhea" id="RHEA-COMP:9752"/>
        <dbReference type="Rhea" id="RHEA-COMP:13826"/>
        <dbReference type="ChEBI" id="CHEBI:15378"/>
        <dbReference type="ChEBI" id="CHEBI:29969"/>
        <dbReference type="ChEBI" id="CHEBI:57856"/>
        <dbReference type="ChEBI" id="CHEBI:59789"/>
        <dbReference type="ChEBI" id="CHEBI:61961"/>
    </reaction>
</comment>
<dbReference type="Proteomes" id="UP000191980">
    <property type="component" value="Unassembled WGS sequence"/>
</dbReference>
<organism evidence="7 8">
    <name type="scientific">Methyloprofundus sedimenti</name>
    <dbReference type="NCBI Taxonomy" id="1420851"/>
    <lineage>
        <taxon>Bacteria</taxon>
        <taxon>Pseudomonadati</taxon>
        <taxon>Pseudomonadota</taxon>
        <taxon>Gammaproteobacteria</taxon>
        <taxon>Methylococcales</taxon>
        <taxon>Methylococcaceae</taxon>
        <taxon>Methyloprofundus</taxon>
    </lineage>
</organism>
<keyword evidence="3 6" id="KW-0489">Methyltransferase</keyword>
<evidence type="ECO:0000256" key="1">
    <source>
        <dbReference type="ARBA" id="ARBA00009741"/>
    </source>
</evidence>
<gene>
    <name evidence="6 7" type="primary">prmA</name>
    <name evidence="7" type="ORF">AU255_13640</name>
</gene>
<dbReference type="InterPro" id="IPR050078">
    <property type="entry name" value="Ribosomal_L11_MeTrfase_PrmA"/>
</dbReference>
<dbReference type="OrthoDB" id="9785995at2"/>
<dbReference type="EMBL" id="LPUF01000002">
    <property type="protein sequence ID" value="OQK16143.1"/>
    <property type="molecule type" value="Genomic_DNA"/>
</dbReference>
<dbReference type="AlphaFoldDB" id="A0A1V8M417"/>
<protein>
    <recommendedName>
        <fullName evidence="6">Ribosomal protein L11 methyltransferase</fullName>
        <shortName evidence="6">L11 Mtase</shortName>
        <ecNumber evidence="6">2.1.1.-</ecNumber>
    </recommendedName>
</protein>
<dbReference type="PANTHER" id="PTHR43648:SF1">
    <property type="entry name" value="ELECTRON TRANSFER FLAVOPROTEIN BETA SUBUNIT LYSINE METHYLTRANSFERASE"/>
    <property type="match status" value="1"/>
</dbReference>
<keyword evidence="5 6" id="KW-0949">S-adenosyl-L-methionine</keyword>
<evidence type="ECO:0000256" key="2">
    <source>
        <dbReference type="ARBA" id="ARBA00022490"/>
    </source>
</evidence>
<dbReference type="GO" id="GO:0005840">
    <property type="term" value="C:ribosome"/>
    <property type="evidence" value="ECO:0007669"/>
    <property type="project" value="UniProtKB-KW"/>
</dbReference>
<feature type="binding site" evidence="6">
    <location>
        <position position="188"/>
    </location>
    <ligand>
        <name>S-adenosyl-L-methionine</name>
        <dbReference type="ChEBI" id="CHEBI:59789"/>
    </ligand>
</feature>
<dbReference type="InterPro" id="IPR029063">
    <property type="entry name" value="SAM-dependent_MTases_sf"/>
</dbReference>
<name>A0A1V8M417_9GAMM</name>
<comment type="subcellular location">
    <subcellularLocation>
        <location evidence="6">Cytoplasm</location>
    </subcellularLocation>
</comment>
<feature type="binding site" evidence="6">
    <location>
        <position position="145"/>
    </location>
    <ligand>
        <name>S-adenosyl-L-methionine</name>
        <dbReference type="ChEBI" id="CHEBI:59789"/>
    </ligand>
</feature>
<dbReference type="PANTHER" id="PTHR43648">
    <property type="entry name" value="ELECTRON TRANSFER FLAVOPROTEIN BETA SUBUNIT LYSINE METHYLTRANSFERASE"/>
    <property type="match status" value="1"/>
</dbReference>
<reference evidence="7 8" key="1">
    <citation type="submission" date="2015-12" db="EMBL/GenBank/DDBJ databases">
        <authorList>
            <person name="Shamseldin A."/>
            <person name="Moawad H."/>
            <person name="Abd El-Rahim W.M."/>
            <person name="Sadowsky M.J."/>
        </authorList>
    </citation>
    <scope>NUCLEOTIDE SEQUENCE [LARGE SCALE GENOMIC DNA]</scope>
    <source>
        <strain evidence="7 8">WF1</strain>
    </source>
</reference>
<dbReference type="EC" id="2.1.1.-" evidence="6"/>
<proteinExistence type="inferred from homology"/>
<comment type="function">
    <text evidence="6">Methylates ribosomal protein L11.</text>
</comment>
<dbReference type="GO" id="GO:0005829">
    <property type="term" value="C:cytosol"/>
    <property type="evidence" value="ECO:0007669"/>
    <property type="project" value="TreeGrafter"/>
</dbReference>
<keyword evidence="2 6" id="KW-0963">Cytoplasm</keyword>
<evidence type="ECO:0000256" key="3">
    <source>
        <dbReference type="ARBA" id="ARBA00022603"/>
    </source>
</evidence>
<dbReference type="Pfam" id="PF06325">
    <property type="entry name" value="PrmA"/>
    <property type="match status" value="1"/>
</dbReference>
<comment type="caution">
    <text evidence="7">The sequence shown here is derived from an EMBL/GenBank/DDBJ whole genome shotgun (WGS) entry which is preliminary data.</text>
</comment>
<keyword evidence="7" id="KW-0689">Ribosomal protein</keyword>
<evidence type="ECO:0000256" key="6">
    <source>
        <dbReference type="HAMAP-Rule" id="MF_00735"/>
    </source>
</evidence>
<evidence type="ECO:0000256" key="5">
    <source>
        <dbReference type="ARBA" id="ARBA00022691"/>
    </source>
</evidence>
<keyword evidence="7" id="KW-0687">Ribonucleoprotein</keyword>
<dbReference type="STRING" id="1420851.AU255_13640"/>
<dbReference type="InterPro" id="IPR004498">
    <property type="entry name" value="Ribosomal_PrmA_MeTrfase"/>
</dbReference>